<dbReference type="PROSITE" id="PS00455">
    <property type="entry name" value="AMP_BINDING"/>
    <property type="match status" value="1"/>
</dbReference>
<name>A0ABQ8QW16_FUSEQ</name>
<evidence type="ECO:0000313" key="6">
    <source>
        <dbReference type="Proteomes" id="UP001152024"/>
    </source>
</evidence>
<dbReference type="Gene3D" id="3.30.300.30">
    <property type="match status" value="1"/>
</dbReference>
<dbReference type="CDD" id="cd05918">
    <property type="entry name" value="A_NRPS_SidN3_like"/>
    <property type="match status" value="1"/>
</dbReference>
<evidence type="ECO:0000256" key="3">
    <source>
        <dbReference type="ARBA" id="ARBA00022598"/>
    </source>
</evidence>
<evidence type="ECO:0000256" key="2">
    <source>
        <dbReference type="ARBA" id="ARBA00022553"/>
    </source>
</evidence>
<protein>
    <recommendedName>
        <fullName evidence="4">AMP-dependent synthetase/ligase domain-containing protein</fullName>
    </recommendedName>
</protein>
<dbReference type="EMBL" id="JAOQBH010000037">
    <property type="protein sequence ID" value="KAJ4109657.1"/>
    <property type="molecule type" value="Genomic_DNA"/>
</dbReference>
<keyword evidence="1" id="KW-0596">Phosphopantetheine</keyword>
<dbReference type="InterPro" id="IPR000873">
    <property type="entry name" value="AMP-dep_synth/lig_dom"/>
</dbReference>
<sequence length="541" mass="58898">MRTTSTGIVHQTVDTRGFFSSPMIVEVQLSADGEEVSVAITFDPIIVSNHQAELMLDTYLTILNNLFHSPQDTPLRRISALSPDHIIQIGTVNGSSTKPVRACVHDLVRKQVGLSPFLTAIDSWDGSMTYAESDDLSTSLAQKLSYLGIKPEKAVCVLFEKSKWTMVAMLDVHIPVEPQHTAYILFTSGSTGLPKGVVIEHQALCSSLIALTNRIGMGTHSRTLQFNSYWFAGMLLEIFGTLIVNKIICGLSESARMNDLAGSIERIHANTITTLATSVSRLIEPSSVPSLETVCLGGEPVLPSDRDRWASKVVNPLKDNELAPLGGIGELFIEGPGLARHYLNDEDKSAATFVSDQSLMAQEPHLREPRRVYKTGDLVRMGPDGTVTWISRKDSSQVKIRGQRVELAEIEEVIRSRIPQAIPVAVDIFAPSNNDDIQILGAVMAISSVVPGGSSDQVATYMQKLTVDLVPKLKGTLPHHMVPSVFIPLSDLPFLSTGKLDRKTLHSVAVPLAVEMSKGTATISGQAPRTPKEKLLIDLWT</sequence>
<organism evidence="5 6">
    <name type="scientific">Fusarium equiseti</name>
    <name type="common">Fusarium scirpi</name>
    <dbReference type="NCBI Taxonomy" id="61235"/>
    <lineage>
        <taxon>Eukaryota</taxon>
        <taxon>Fungi</taxon>
        <taxon>Dikarya</taxon>
        <taxon>Ascomycota</taxon>
        <taxon>Pezizomycotina</taxon>
        <taxon>Sordariomycetes</taxon>
        <taxon>Hypocreomycetidae</taxon>
        <taxon>Hypocreales</taxon>
        <taxon>Nectriaceae</taxon>
        <taxon>Fusarium</taxon>
        <taxon>Fusarium incarnatum-equiseti species complex</taxon>
    </lineage>
</organism>
<proteinExistence type="predicted"/>
<dbReference type="Gene3D" id="2.30.38.10">
    <property type="entry name" value="Luciferase, Domain 3"/>
    <property type="match status" value="1"/>
</dbReference>
<dbReference type="Pfam" id="PF00501">
    <property type="entry name" value="AMP-binding"/>
    <property type="match status" value="1"/>
</dbReference>
<dbReference type="InterPro" id="IPR042099">
    <property type="entry name" value="ANL_N_sf"/>
</dbReference>
<comment type="caution">
    <text evidence="5">The sequence shown here is derived from an EMBL/GenBank/DDBJ whole genome shotgun (WGS) entry which is preliminary data.</text>
</comment>
<accession>A0ABQ8QW16</accession>
<gene>
    <name evidence="5" type="ORF">NW768_012093</name>
</gene>
<keyword evidence="3" id="KW-0436">Ligase</keyword>
<dbReference type="InterPro" id="IPR045851">
    <property type="entry name" value="AMP-bd_C_sf"/>
</dbReference>
<dbReference type="SUPFAM" id="SSF56801">
    <property type="entry name" value="Acetyl-CoA synthetase-like"/>
    <property type="match status" value="1"/>
</dbReference>
<dbReference type="Gene3D" id="3.40.50.12780">
    <property type="entry name" value="N-terminal domain of ligase-like"/>
    <property type="match status" value="2"/>
</dbReference>
<dbReference type="Proteomes" id="UP001152024">
    <property type="component" value="Unassembled WGS sequence"/>
</dbReference>
<dbReference type="InterPro" id="IPR020845">
    <property type="entry name" value="AMP-binding_CS"/>
</dbReference>
<keyword evidence="6" id="KW-1185">Reference proteome</keyword>
<dbReference type="PANTHER" id="PTHR45527:SF16">
    <property type="entry name" value="NONRIBOSOMAL PEPTIDE SYNTHASE ATNA-RELATED"/>
    <property type="match status" value="1"/>
</dbReference>
<evidence type="ECO:0000313" key="5">
    <source>
        <dbReference type="EMBL" id="KAJ4109657.1"/>
    </source>
</evidence>
<evidence type="ECO:0000259" key="4">
    <source>
        <dbReference type="Pfam" id="PF00501"/>
    </source>
</evidence>
<feature type="domain" description="AMP-dependent synthetase/ligase" evidence="4">
    <location>
        <begin position="175"/>
        <end position="314"/>
    </location>
</feature>
<dbReference type="PANTHER" id="PTHR45527">
    <property type="entry name" value="NONRIBOSOMAL PEPTIDE SYNTHETASE"/>
    <property type="match status" value="1"/>
</dbReference>
<reference evidence="5" key="1">
    <citation type="submission" date="2022-09" db="EMBL/GenBank/DDBJ databases">
        <title>Fusarium specimens isolated from Avocado Roots.</title>
        <authorList>
            <person name="Stajich J."/>
            <person name="Roper C."/>
            <person name="Heimlech-Rivalta G."/>
        </authorList>
    </citation>
    <scope>NUCLEOTIDE SEQUENCE</scope>
    <source>
        <strain evidence="5">CF00095</strain>
    </source>
</reference>
<evidence type="ECO:0000256" key="1">
    <source>
        <dbReference type="ARBA" id="ARBA00022450"/>
    </source>
</evidence>
<keyword evidence="2" id="KW-0597">Phosphoprotein</keyword>